<protein>
    <recommendedName>
        <fullName evidence="3">Transposase</fullName>
    </recommendedName>
</protein>
<dbReference type="PANTHER" id="PTHR37067:SF3">
    <property type="entry name" value="PX DOMAIN-CONTAINING PROTEIN"/>
    <property type="match status" value="1"/>
</dbReference>
<gene>
    <name evidence="1" type="ORF">CSSPJE1EN1_LOCUS20710</name>
</gene>
<evidence type="ECO:0000313" key="1">
    <source>
        <dbReference type="EMBL" id="CAK9275232.1"/>
    </source>
</evidence>
<reference evidence="1" key="1">
    <citation type="submission" date="2024-02" db="EMBL/GenBank/DDBJ databases">
        <authorList>
            <consortium name="ELIXIR-Norway"/>
            <consortium name="Elixir Norway"/>
        </authorList>
    </citation>
    <scope>NUCLEOTIDE SEQUENCE</scope>
</reference>
<organism evidence="1 2">
    <name type="scientific">Sphagnum jensenii</name>
    <dbReference type="NCBI Taxonomy" id="128206"/>
    <lineage>
        <taxon>Eukaryota</taxon>
        <taxon>Viridiplantae</taxon>
        <taxon>Streptophyta</taxon>
        <taxon>Embryophyta</taxon>
        <taxon>Bryophyta</taxon>
        <taxon>Sphagnophytina</taxon>
        <taxon>Sphagnopsida</taxon>
        <taxon>Sphagnales</taxon>
        <taxon>Sphagnaceae</taxon>
        <taxon>Sphagnum</taxon>
    </lineage>
</organism>
<proteinExistence type="predicted"/>
<name>A0ABP0XCB7_9BRYO</name>
<evidence type="ECO:0008006" key="3">
    <source>
        <dbReference type="Google" id="ProtNLM"/>
    </source>
</evidence>
<dbReference type="PANTHER" id="PTHR37067">
    <property type="entry name" value="PX DOMAIN-CONTAINING PROTEIN"/>
    <property type="match status" value="1"/>
</dbReference>
<keyword evidence="2" id="KW-1185">Reference proteome</keyword>
<dbReference type="Proteomes" id="UP001497444">
    <property type="component" value="Chromosome 6"/>
</dbReference>
<accession>A0ABP0XCB7</accession>
<dbReference type="EMBL" id="OZ020101">
    <property type="protein sequence ID" value="CAK9275232.1"/>
    <property type="molecule type" value="Genomic_DNA"/>
</dbReference>
<evidence type="ECO:0000313" key="2">
    <source>
        <dbReference type="Proteomes" id="UP001497444"/>
    </source>
</evidence>
<sequence>MFAVSIVQGIIDIQAKRNSRNEPTDKEAPPVMSSDLVRVQPVVFFRNVLQPRNVHLIKANWNEDDIYEIEQQHCDLVKAYKYEPPVKTILDQRNHKTKFNDAWEALGIWFATLRTFYGGLATLFPNSTSIESDFSIFKWEKDSYRDNLLDLSLEGVFQSKQFEALAII</sequence>